<dbReference type="PANTHER" id="PTHR30188:SF4">
    <property type="entry name" value="PROTEIN TRIGALACTOSYLDIACYLGLYCEROL 1, CHLOROPLASTIC"/>
    <property type="match status" value="1"/>
</dbReference>
<dbReference type="GO" id="GO:0043190">
    <property type="term" value="C:ATP-binding cassette (ABC) transporter complex"/>
    <property type="evidence" value="ECO:0007669"/>
    <property type="project" value="InterPro"/>
</dbReference>
<dbReference type="GeneID" id="58766768"/>
<organism evidence="13 15">
    <name type="scientific">Pseudomonas mosselii</name>
    <dbReference type="NCBI Taxonomy" id="78327"/>
    <lineage>
        <taxon>Bacteria</taxon>
        <taxon>Pseudomonadati</taxon>
        <taxon>Pseudomonadota</taxon>
        <taxon>Gammaproteobacteria</taxon>
        <taxon>Pseudomonadales</taxon>
        <taxon>Pseudomonadaceae</taxon>
        <taxon>Pseudomonas</taxon>
    </lineage>
</organism>
<dbReference type="AlphaFoldDB" id="A0A140LES3"/>
<proteinExistence type="inferred from homology"/>
<reference evidence="13 15" key="1">
    <citation type="submission" date="2020-07" db="EMBL/GenBank/DDBJ databases">
        <title>Diversity of carbapenemase encoding genes among Pseudomonas putida group clinical isolates in a tertiary Brazilian hospital.</title>
        <authorList>
            <person name="Alberto-Lei F."/>
            <person name="Nodari C.S."/>
            <person name="Streling A.P."/>
            <person name="Paulino J.T."/>
            <person name="Bessa-Neto F.O."/>
            <person name="Cayo R."/>
            <person name="Gales A.C."/>
        </authorList>
    </citation>
    <scope>NUCLEOTIDE SEQUENCE [LARGE SCALE GENOMIC DNA]</scope>
    <source>
        <strain evidence="13 15">14802</strain>
    </source>
</reference>
<evidence type="ECO:0000256" key="4">
    <source>
        <dbReference type="ARBA" id="ARBA00011380"/>
    </source>
</evidence>
<keyword evidence="7" id="KW-1003">Cell membrane</keyword>
<feature type="transmembrane region" description="Helical" evidence="12">
    <location>
        <begin position="203"/>
        <end position="222"/>
    </location>
</feature>
<comment type="similarity">
    <text evidence="3 12">Belongs to the MlaE permease family.</text>
</comment>
<comment type="subcellular location">
    <subcellularLocation>
        <location evidence="2 12">Cell inner membrane</location>
        <topology evidence="2 12">Multi-pass membrane protein</topology>
    </subcellularLocation>
</comment>
<feature type="transmembrane region" description="Helical" evidence="12">
    <location>
        <begin position="12"/>
        <end position="32"/>
    </location>
</feature>
<dbReference type="InterPro" id="IPR053408">
    <property type="entry name" value="MlaE_Permease"/>
</dbReference>
<dbReference type="KEGG" id="pmol:CLJ08_07880"/>
<evidence type="ECO:0000256" key="7">
    <source>
        <dbReference type="ARBA" id="ARBA00022475"/>
    </source>
</evidence>
<keyword evidence="6" id="KW-0813">Transport</keyword>
<dbReference type="InterPro" id="IPR003453">
    <property type="entry name" value="ABC_MlaE_roteobac"/>
</dbReference>
<evidence type="ECO:0000256" key="8">
    <source>
        <dbReference type="ARBA" id="ARBA00022519"/>
    </source>
</evidence>
<evidence type="ECO:0000313" key="15">
    <source>
        <dbReference type="Proteomes" id="UP000541770"/>
    </source>
</evidence>
<evidence type="ECO:0000256" key="5">
    <source>
        <dbReference type="ARBA" id="ARBA00020857"/>
    </source>
</evidence>
<reference evidence="14 16" key="2">
    <citation type="submission" date="2021-08" db="EMBL/GenBank/DDBJ databases">
        <title>Bactericidal Effect of Pseudomonas oryziphila sp. nov., a novel Pseudomonas Species Against Xanthomonas oryzae Reduces Disease Severity of Bacterial Leaf Streak of Rice.</title>
        <authorList>
            <person name="Yang R."/>
            <person name="Li S."/>
            <person name="Li Y."/>
            <person name="Yan Y."/>
            <person name="Fang Y."/>
            <person name="Zou L."/>
            <person name="Chen G."/>
        </authorList>
    </citation>
    <scope>NUCLEOTIDE SEQUENCE [LARGE SCALE GENOMIC DNA]</scope>
    <source>
        <strain evidence="14 16">DSM 17497</strain>
    </source>
</reference>
<comment type="function">
    <text evidence="1">Part of the ABC transporter complex MlaFEDB, which is involved in a phospholipid transport pathway that maintains lipid asymmetry in the outer membrane by retrograde trafficking of phospholipids from the outer membrane to the inner membrane. Probably responsible for the translocation of the substrate across the membrane.</text>
</comment>
<dbReference type="Proteomes" id="UP000825591">
    <property type="component" value="Chromosome"/>
</dbReference>
<comment type="subunit">
    <text evidence="4">The complex is composed of two ATP-binding proteins (MlaF), two transmembrane proteins (MlaE), two cytoplasmic solute-binding proteins (MlaB) and six periplasmic solute-binding proteins (MlaD).</text>
</comment>
<evidence type="ECO:0000313" key="13">
    <source>
        <dbReference type="EMBL" id="MBA6064898.1"/>
    </source>
</evidence>
<evidence type="ECO:0000256" key="1">
    <source>
        <dbReference type="ARBA" id="ARBA00002460"/>
    </source>
</evidence>
<dbReference type="InterPro" id="IPR030802">
    <property type="entry name" value="Permease_MalE"/>
</dbReference>
<name>A0A140LES3_9PSED</name>
<gene>
    <name evidence="13" type="primary">mlaE</name>
    <name evidence="13" type="ORF">H4C75_08980</name>
    <name evidence="14" type="ORF">K5H97_24080</name>
</gene>
<dbReference type="PANTHER" id="PTHR30188">
    <property type="entry name" value="ABC TRANSPORTER PERMEASE PROTEIN-RELATED"/>
    <property type="match status" value="1"/>
</dbReference>
<evidence type="ECO:0000256" key="3">
    <source>
        <dbReference type="ARBA" id="ARBA00007556"/>
    </source>
</evidence>
<evidence type="ECO:0000256" key="11">
    <source>
        <dbReference type="ARBA" id="ARBA00023136"/>
    </source>
</evidence>
<feature type="transmembrane region" description="Helical" evidence="12">
    <location>
        <begin position="52"/>
        <end position="76"/>
    </location>
</feature>
<dbReference type="NCBIfam" id="NF033619">
    <property type="entry name" value="perm_MlaE_1"/>
    <property type="match status" value="1"/>
</dbReference>
<dbReference type="EMBL" id="JACGDE010000004">
    <property type="protein sequence ID" value="MBA6064898.1"/>
    <property type="molecule type" value="Genomic_DNA"/>
</dbReference>
<evidence type="ECO:0000256" key="9">
    <source>
        <dbReference type="ARBA" id="ARBA00022692"/>
    </source>
</evidence>
<dbReference type="NCBIfam" id="TIGR00056">
    <property type="entry name" value="MlaE family lipid ABC transporter permease subunit"/>
    <property type="match status" value="1"/>
</dbReference>
<dbReference type="Proteomes" id="UP000541770">
    <property type="component" value="Unassembled WGS sequence"/>
</dbReference>
<keyword evidence="11 12" id="KW-0472">Membrane</keyword>
<keyword evidence="16" id="KW-1185">Reference proteome</keyword>
<keyword evidence="9 12" id="KW-0812">Transmembrane</keyword>
<evidence type="ECO:0000256" key="12">
    <source>
        <dbReference type="RuleBase" id="RU362044"/>
    </source>
</evidence>
<feature type="transmembrane region" description="Helical" evidence="12">
    <location>
        <begin position="243"/>
        <end position="262"/>
    </location>
</feature>
<evidence type="ECO:0000313" key="16">
    <source>
        <dbReference type="Proteomes" id="UP000825591"/>
    </source>
</evidence>
<dbReference type="STRING" id="1388763.O165_028920"/>
<keyword evidence="8 12" id="KW-0997">Cell inner membrane</keyword>
<protein>
    <recommendedName>
        <fullName evidence="5">Intermembrane phospholipid transport system permease protein MlaE</fullName>
    </recommendedName>
</protein>
<evidence type="ECO:0000313" key="14">
    <source>
        <dbReference type="EMBL" id="QZP25851.1"/>
    </source>
</evidence>
<dbReference type="GO" id="GO:0005548">
    <property type="term" value="F:phospholipid transporter activity"/>
    <property type="evidence" value="ECO:0007669"/>
    <property type="project" value="TreeGrafter"/>
</dbReference>
<keyword evidence="10 12" id="KW-1133">Transmembrane helix</keyword>
<dbReference type="EMBL" id="CP081966">
    <property type="protein sequence ID" value="QZP25851.1"/>
    <property type="molecule type" value="Genomic_DNA"/>
</dbReference>
<dbReference type="RefSeq" id="WP_028689662.1">
    <property type="nucleotide sequence ID" value="NZ_BQIL01000002.1"/>
</dbReference>
<sequence>MRRKSLLERIRLFGRSAIDVLAVLGRSCLFLGHSLGGRSGIGGGFQLLVKQLYSVGVLSLAIIVVSGVFIGMVLALQGYSILTKYGSEQAVGQMVALTLLRELGPVVTALLFAGRAGSALTAEIGNMKSTEQLSSLEMIGVDPLKYIVAPRLWAGFISLPLLALIFSVVGIWGGSWVAVDWLGVYEGSFWANMQNSVSFSDDVINGLIKSLVFAFVVTWIAVFQGYDCEPTSEGISRATTKTVVYASLAVLGLDFILTALMFGDF</sequence>
<accession>A0A140LES3</accession>
<feature type="transmembrane region" description="Helical" evidence="12">
    <location>
        <begin position="152"/>
        <end position="172"/>
    </location>
</feature>
<evidence type="ECO:0000256" key="6">
    <source>
        <dbReference type="ARBA" id="ARBA00022448"/>
    </source>
</evidence>
<evidence type="ECO:0000256" key="2">
    <source>
        <dbReference type="ARBA" id="ARBA00004429"/>
    </source>
</evidence>
<evidence type="ECO:0000256" key="10">
    <source>
        <dbReference type="ARBA" id="ARBA00022989"/>
    </source>
</evidence>
<dbReference type="Pfam" id="PF02405">
    <property type="entry name" value="MlaE"/>
    <property type="match status" value="1"/>
</dbReference>